<dbReference type="EMBL" id="JADIMA010000057">
    <property type="protein sequence ID" value="MBO8473154.1"/>
    <property type="molecule type" value="Genomic_DNA"/>
</dbReference>
<dbReference type="AlphaFoldDB" id="A0A9D9IKF5"/>
<evidence type="ECO:0000313" key="3">
    <source>
        <dbReference type="EMBL" id="MBO8473154.1"/>
    </source>
</evidence>
<feature type="region of interest" description="Disordered" evidence="1">
    <location>
        <begin position="537"/>
        <end position="557"/>
    </location>
</feature>
<accession>A0A9D9IKF5</accession>
<comment type="caution">
    <text evidence="3">The sequence shown here is derived from an EMBL/GenBank/DDBJ whole genome shotgun (WGS) entry which is preliminary data.</text>
</comment>
<evidence type="ECO:0000256" key="1">
    <source>
        <dbReference type="SAM" id="MobiDB-lite"/>
    </source>
</evidence>
<dbReference type="Proteomes" id="UP000823604">
    <property type="component" value="Unassembled WGS sequence"/>
</dbReference>
<feature type="compositionally biased region" description="Pro residues" evidence="1">
    <location>
        <begin position="547"/>
        <end position="557"/>
    </location>
</feature>
<dbReference type="PROSITE" id="PS51257">
    <property type="entry name" value="PROKAR_LIPOPROTEIN"/>
    <property type="match status" value="1"/>
</dbReference>
<feature type="chain" id="PRO_5039263618" description="Lipoprotein" evidence="2">
    <location>
        <begin position="21"/>
        <end position="557"/>
    </location>
</feature>
<sequence length="557" mass="62629">MRNVLILMLALPLLVLTVSCEKGVAADGDNLHGDVAGERLRGEIVLGDRLENPYTTVNMRKAYSSLYPTKSSRDAVETTHLYVRFLPADADELGSLHGMGLVLYDYPLDYEILVDGDYYHDPGIAEGDITWQYSVVEKDFVFPRIRYEILDECCISESDCITRASDVDFDALEREAFRITGNEGLLEDATKVAKYIPEGRLTVSDPDFNNGQKAGVAGIRVVANVFVKIAKGYTDADGYFKLNKGFSASKIRYRAVFENERGFDIGFNFVLVPASVASLGKHSSEWMEVHFDRNEDPLAWRRAIVNNAMYEYWSDCVKDAAVSAPPEDLRIWIMDSMTDDYTLMLHQGAVWDGSFLDDKFPAIVRILKLFMPDILIGAGDFKYASDLYRDVYHEAAHASHFSQAGKAYWNNYAASMAANAITGNDRFGTGESELDGYSGIAEMWAYYYGSRYYNRRYDADGVFGSDCWFKPQALEALEQEGISPSSIFSMFTSELHSIKSLSEEIRNKYGNDCADCFDVYFGFKSFKDGFKIRGDDDKSGEKLPVGKYPPRPHLSVK</sequence>
<evidence type="ECO:0008006" key="5">
    <source>
        <dbReference type="Google" id="ProtNLM"/>
    </source>
</evidence>
<evidence type="ECO:0000256" key="2">
    <source>
        <dbReference type="SAM" id="SignalP"/>
    </source>
</evidence>
<protein>
    <recommendedName>
        <fullName evidence="5">Lipoprotein</fullName>
    </recommendedName>
</protein>
<proteinExistence type="predicted"/>
<keyword evidence="2" id="KW-0732">Signal</keyword>
<organism evidence="3 4">
    <name type="scientific">Candidatus Merdivivens pullicola</name>
    <dbReference type="NCBI Taxonomy" id="2840872"/>
    <lineage>
        <taxon>Bacteria</taxon>
        <taxon>Pseudomonadati</taxon>
        <taxon>Bacteroidota</taxon>
        <taxon>Bacteroidia</taxon>
        <taxon>Bacteroidales</taxon>
        <taxon>Muribaculaceae</taxon>
        <taxon>Muribaculaceae incertae sedis</taxon>
        <taxon>Candidatus Merdivivens</taxon>
    </lineage>
</organism>
<name>A0A9D9IKF5_9BACT</name>
<feature type="signal peptide" evidence="2">
    <location>
        <begin position="1"/>
        <end position="20"/>
    </location>
</feature>
<reference evidence="3" key="2">
    <citation type="journal article" date="2021" name="PeerJ">
        <title>Extensive microbial diversity within the chicken gut microbiome revealed by metagenomics and culture.</title>
        <authorList>
            <person name="Gilroy R."/>
            <person name="Ravi A."/>
            <person name="Getino M."/>
            <person name="Pursley I."/>
            <person name="Horton D.L."/>
            <person name="Alikhan N.F."/>
            <person name="Baker D."/>
            <person name="Gharbi K."/>
            <person name="Hall N."/>
            <person name="Watson M."/>
            <person name="Adriaenssens E.M."/>
            <person name="Foster-Nyarko E."/>
            <person name="Jarju S."/>
            <person name="Secka A."/>
            <person name="Antonio M."/>
            <person name="Oren A."/>
            <person name="Chaudhuri R.R."/>
            <person name="La Ragione R."/>
            <person name="Hildebrand F."/>
            <person name="Pallen M.J."/>
        </authorList>
    </citation>
    <scope>NUCLEOTIDE SEQUENCE</scope>
    <source>
        <strain evidence="3">B1-8020</strain>
    </source>
</reference>
<reference evidence="3" key="1">
    <citation type="submission" date="2020-10" db="EMBL/GenBank/DDBJ databases">
        <authorList>
            <person name="Gilroy R."/>
        </authorList>
    </citation>
    <scope>NUCLEOTIDE SEQUENCE</scope>
    <source>
        <strain evidence="3">B1-8020</strain>
    </source>
</reference>
<gene>
    <name evidence="3" type="ORF">IAB81_05935</name>
</gene>
<evidence type="ECO:0000313" key="4">
    <source>
        <dbReference type="Proteomes" id="UP000823604"/>
    </source>
</evidence>